<sequence>MMKHISKKKLSAWLDGELNEETRQKIKAHLETCEYCRGLASGLKSVSKNLGTLEGLEPSPFFAAQIKGKVLEKRPRRGWRKGLVPALAGTAAALFLVLGGLIGQVMYAGTTDTASETELSGYLGTSPAEDYPEGSFGEIVDDVFGENGGNS</sequence>
<reference evidence="3" key="1">
    <citation type="submission" date="2019-11" db="EMBL/GenBank/DDBJ databases">
        <title>Microbial mats filling the niche in hypersaline microbial mats.</title>
        <authorList>
            <person name="Wong H.L."/>
            <person name="Macleod F.I."/>
            <person name="White R.A. III"/>
            <person name="Burns B.P."/>
        </authorList>
    </citation>
    <scope>NUCLEOTIDE SEQUENCE</scope>
    <source>
        <strain evidence="3">Bin_327</strain>
    </source>
</reference>
<name>A0A9D5K9F4_UNCW3</name>
<evidence type="ECO:0000256" key="1">
    <source>
        <dbReference type="SAM" id="Phobius"/>
    </source>
</evidence>
<proteinExistence type="predicted"/>
<evidence type="ECO:0000259" key="2">
    <source>
        <dbReference type="Pfam" id="PF13490"/>
    </source>
</evidence>
<dbReference type="InterPro" id="IPR027383">
    <property type="entry name" value="Znf_put"/>
</dbReference>
<dbReference type="InterPro" id="IPR041916">
    <property type="entry name" value="Anti_sigma_zinc_sf"/>
</dbReference>
<dbReference type="Gene3D" id="1.10.10.1320">
    <property type="entry name" value="Anti-sigma factor, zinc-finger domain"/>
    <property type="match status" value="1"/>
</dbReference>
<evidence type="ECO:0000313" key="4">
    <source>
        <dbReference type="Proteomes" id="UP000630660"/>
    </source>
</evidence>
<organism evidence="3 4">
    <name type="scientific">candidate division WOR-3 bacterium</name>
    <dbReference type="NCBI Taxonomy" id="2052148"/>
    <lineage>
        <taxon>Bacteria</taxon>
        <taxon>Bacteria division WOR-3</taxon>
    </lineage>
</organism>
<feature type="transmembrane region" description="Helical" evidence="1">
    <location>
        <begin position="83"/>
        <end position="107"/>
    </location>
</feature>
<feature type="domain" description="Putative zinc-finger" evidence="2">
    <location>
        <begin position="9"/>
        <end position="37"/>
    </location>
</feature>
<evidence type="ECO:0000313" key="3">
    <source>
        <dbReference type="EMBL" id="MBD3364024.1"/>
    </source>
</evidence>
<gene>
    <name evidence="3" type="ORF">GF359_02295</name>
</gene>
<comment type="caution">
    <text evidence="3">The sequence shown here is derived from an EMBL/GenBank/DDBJ whole genome shotgun (WGS) entry which is preliminary data.</text>
</comment>
<accession>A0A9D5K9F4</accession>
<keyword evidence="1" id="KW-0812">Transmembrane</keyword>
<dbReference type="AlphaFoldDB" id="A0A9D5K9F4"/>
<dbReference type="Pfam" id="PF13490">
    <property type="entry name" value="zf-HC2"/>
    <property type="match status" value="1"/>
</dbReference>
<dbReference type="EMBL" id="WJKJ01000069">
    <property type="protein sequence ID" value="MBD3364024.1"/>
    <property type="molecule type" value="Genomic_DNA"/>
</dbReference>
<protein>
    <recommendedName>
        <fullName evidence="2">Putative zinc-finger domain-containing protein</fullName>
    </recommendedName>
</protein>
<keyword evidence="1" id="KW-1133">Transmembrane helix</keyword>
<keyword evidence="1" id="KW-0472">Membrane</keyword>
<dbReference type="Proteomes" id="UP000630660">
    <property type="component" value="Unassembled WGS sequence"/>
</dbReference>